<proteinExistence type="predicted"/>
<sequence>MPKFIRAGFFDIETLKEVIDQTQSKHIKVYCAIDEAGEHFLFLAPTQLDGRAREDTNLSLAVCCCTRPPCPDNLADRYAG</sequence>
<evidence type="ECO:0000313" key="2">
    <source>
        <dbReference type="Proteomes" id="UP000283523"/>
    </source>
</evidence>
<evidence type="ECO:0000313" key="1">
    <source>
        <dbReference type="EMBL" id="RIV27110.1"/>
    </source>
</evidence>
<reference evidence="1 2" key="1">
    <citation type="submission" date="2018-08" db="EMBL/GenBank/DDBJ databases">
        <title>Fibrisoma montanum sp. nov., isolated from Danxia mountain soil.</title>
        <authorList>
            <person name="Huang Y."/>
        </authorList>
    </citation>
    <scope>NUCLEOTIDE SEQUENCE [LARGE SCALE GENOMIC DNA]</scope>
    <source>
        <strain evidence="1 2">HYT19</strain>
    </source>
</reference>
<accession>A0A418MI58</accession>
<dbReference type="AlphaFoldDB" id="A0A418MI58"/>
<dbReference type="Proteomes" id="UP000283523">
    <property type="component" value="Unassembled WGS sequence"/>
</dbReference>
<comment type="caution">
    <text evidence="1">The sequence shown here is derived from an EMBL/GenBank/DDBJ whole genome shotgun (WGS) entry which is preliminary data.</text>
</comment>
<dbReference type="EMBL" id="QXED01000001">
    <property type="protein sequence ID" value="RIV27110.1"/>
    <property type="molecule type" value="Genomic_DNA"/>
</dbReference>
<name>A0A418MI58_9BACT</name>
<protein>
    <submittedName>
        <fullName evidence="1">Uncharacterized protein</fullName>
    </submittedName>
</protein>
<gene>
    <name evidence="1" type="ORF">DYU11_01985</name>
</gene>
<keyword evidence="2" id="KW-1185">Reference proteome</keyword>
<organism evidence="1 2">
    <name type="scientific">Fibrisoma montanum</name>
    <dbReference type="NCBI Taxonomy" id="2305895"/>
    <lineage>
        <taxon>Bacteria</taxon>
        <taxon>Pseudomonadati</taxon>
        <taxon>Bacteroidota</taxon>
        <taxon>Cytophagia</taxon>
        <taxon>Cytophagales</taxon>
        <taxon>Spirosomataceae</taxon>
        <taxon>Fibrisoma</taxon>
    </lineage>
</organism>